<proteinExistence type="predicted"/>
<keyword evidence="1" id="KW-0378">Hydrolase</keyword>
<reference evidence="3 4" key="1">
    <citation type="submission" date="2024-02" db="EMBL/GenBank/DDBJ databases">
        <title>A draft genome for the cacao thread blight pathogen Marasmius crinis-equi.</title>
        <authorList>
            <person name="Cohen S.P."/>
            <person name="Baruah I.K."/>
            <person name="Amoako-Attah I."/>
            <person name="Bukari Y."/>
            <person name="Meinhardt L.W."/>
            <person name="Bailey B.A."/>
        </authorList>
    </citation>
    <scope>NUCLEOTIDE SEQUENCE [LARGE SCALE GENOMIC DNA]</scope>
    <source>
        <strain evidence="3 4">GH-76</strain>
    </source>
</reference>
<dbReference type="PANTHER" id="PTHR48081:SF8">
    <property type="entry name" value="ALPHA_BETA HYDROLASE FOLD-3 DOMAIN-CONTAINING PROTEIN-RELATED"/>
    <property type="match status" value="1"/>
</dbReference>
<organism evidence="3 4">
    <name type="scientific">Marasmius crinis-equi</name>
    <dbReference type="NCBI Taxonomy" id="585013"/>
    <lineage>
        <taxon>Eukaryota</taxon>
        <taxon>Fungi</taxon>
        <taxon>Dikarya</taxon>
        <taxon>Basidiomycota</taxon>
        <taxon>Agaricomycotina</taxon>
        <taxon>Agaricomycetes</taxon>
        <taxon>Agaricomycetidae</taxon>
        <taxon>Agaricales</taxon>
        <taxon>Marasmiineae</taxon>
        <taxon>Marasmiaceae</taxon>
        <taxon>Marasmius</taxon>
    </lineage>
</organism>
<dbReference type="Pfam" id="PF07859">
    <property type="entry name" value="Abhydrolase_3"/>
    <property type="match status" value="1"/>
</dbReference>
<accession>A0ABR3FSB0</accession>
<sequence length="335" mass="37120">MAEYAHLSKLDPEFAEAAAKIEQNPLKPDLAAARDFYRIRVPGIIEALKPFLPADSEYQVTDRQIDVGDGNKTLARCIVPTPKDGEDGRFPVFFWMHGGGWVFGDVNGEDYSLRRIAVDYRLSIVNYEYRLAPEHPFPAAPNDSFAALKYFASNPDLLSADFSKGFVVGGSSAGGNLTAVLTHLAKDDPAFKDTPITGQLLQIAALVHPAAYPEEYKASLLSLEQNKDSLVLNQEMITAFHNWYQADPKDPKVSPLLFPTRRGLPAAYFQICGADPLRDEEFLYDKLLREAGVPTKVDVYPGVPHGFLAVSRDIAAAKKYLNDFKLGLEWLLSIK</sequence>
<evidence type="ECO:0000259" key="2">
    <source>
        <dbReference type="Pfam" id="PF07859"/>
    </source>
</evidence>
<dbReference type="InterPro" id="IPR013094">
    <property type="entry name" value="AB_hydrolase_3"/>
</dbReference>
<dbReference type="InterPro" id="IPR050300">
    <property type="entry name" value="GDXG_lipolytic_enzyme"/>
</dbReference>
<dbReference type="EMBL" id="JBAHYK010000104">
    <property type="protein sequence ID" value="KAL0578348.1"/>
    <property type="molecule type" value="Genomic_DNA"/>
</dbReference>
<keyword evidence="4" id="KW-1185">Reference proteome</keyword>
<feature type="domain" description="Alpha/beta hydrolase fold-3" evidence="2">
    <location>
        <begin position="94"/>
        <end position="308"/>
    </location>
</feature>
<dbReference type="Proteomes" id="UP001465976">
    <property type="component" value="Unassembled WGS sequence"/>
</dbReference>
<protein>
    <recommendedName>
        <fullName evidence="2">Alpha/beta hydrolase fold-3 domain-containing protein</fullName>
    </recommendedName>
</protein>
<dbReference type="PANTHER" id="PTHR48081">
    <property type="entry name" value="AB HYDROLASE SUPERFAMILY PROTEIN C4A8.06C"/>
    <property type="match status" value="1"/>
</dbReference>
<dbReference type="InterPro" id="IPR029058">
    <property type="entry name" value="AB_hydrolase_fold"/>
</dbReference>
<dbReference type="SUPFAM" id="SSF53474">
    <property type="entry name" value="alpha/beta-Hydrolases"/>
    <property type="match status" value="1"/>
</dbReference>
<evidence type="ECO:0000256" key="1">
    <source>
        <dbReference type="ARBA" id="ARBA00022801"/>
    </source>
</evidence>
<evidence type="ECO:0000313" key="3">
    <source>
        <dbReference type="EMBL" id="KAL0578348.1"/>
    </source>
</evidence>
<dbReference type="Gene3D" id="3.40.50.1820">
    <property type="entry name" value="alpha/beta hydrolase"/>
    <property type="match status" value="1"/>
</dbReference>
<evidence type="ECO:0000313" key="4">
    <source>
        <dbReference type="Proteomes" id="UP001465976"/>
    </source>
</evidence>
<name>A0ABR3FSB0_9AGAR</name>
<comment type="caution">
    <text evidence="3">The sequence shown here is derived from an EMBL/GenBank/DDBJ whole genome shotgun (WGS) entry which is preliminary data.</text>
</comment>
<gene>
    <name evidence="3" type="ORF">V5O48_003663</name>
</gene>